<keyword evidence="3" id="KW-0343">GTPase activation</keyword>
<dbReference type="GO" id="GO:0005934">
    <property type="term" value="C:cellular bud tip"/>
    <property type="evidence" value="ECO:0007669"/>
    <property type="project" value="UniProtKB-ARBA"/>
</dbReference>
<dbReference type="Gene3D" id="1.10.472.80">
    <property type="entry name" value="Ypt/Rab-GAP domain of gyp1p, domain 3"/>
    <property type="match status" value="1"/>
</dbReference>
<dbReference type="GO" id="GO:0070649">
    <property type="term" value="P:formin-nucleated actin cable assembly"/>
    <property type="evidence" value="ECO:0007669"/>
    <property type="project" value="UniProtKB-ARBA"/>
</dbReference>
<evidence type="ECO:0000256" key="3">
    <source>
        <dbReference type="ARBA" id="ARBA00022468"/>
    </source>
</evidence>
<dbReference type="FunFam" id="1.10.472.80:FF:000057">
    <property type="entry name" value="GTPase-activating protein"/>
    <property type="match status" value="1"/>
</dbReference>
<dbReference type="SMART" id="SM00164">
    <property type="entry name" value="TBC"/>
    <property type="match status" value="1"/>
</dbReference>
<feature type="compositionally biased region" description="Polar residues" evidence="5">
    <location>
        <begin position="564"/>
        <end position="576"/>
    </location>
</feature>
<dbReference type="SUPFAM" id="SSF47923">
    <property type="entry name" value="Ypt/Rab-GAP domain of gyp1p"/>
    <property type="match status" value="2"/>
</dbReference>
<dbReference type="GeneID" id="59237481"/>
<feature type="region of interest" description="Disordered" evidence="5">
    <location>
        <begin position="30"/>
        <end position="55"/>
    </location>
</feature>
<dbReference type="GO" id="GO:0000131">
    <property type="term" value="C:incipient cellular bud site"/>
    <property type="evidence" value="ECO:0007669"/>
    <property type="project" value="UniProtKB-ARBA"/>
</dbReference>
<gene>
    <name evidence="7" type="ORF">HG535_0F02330</name>
</gene>
<evidence type="ECO:0000313" key="8">
    <source>
        <dbReference type="Proteomes" id="UP000509704"/>
    </source>
</evidence>
<dbReference type="PANTHER" id="PTHR47219">
    <property type="entry name" value="RAB GTPASE-ACTIVATING PROTEIN 1-LIKE"/>
    <property type="match status" value="1"/>
</dbReference>
<feature type="region of interest" description="Disordered" evidence="5">
    <location>
        <begin position="555"/>
        <end position="576"/>
    </location>
</feature>
<evidence type="ECO:0000313" key="7">
    <source>
        <dbReference type="EMBL" id="QLG73722.1"/>
    </source>
</evidence>
<dbReference type="PANTHER" id="PTHR47219:SF9">
    <property type="entry name" value="GTPASE ACTIVATING PROTEIN AND CENTROSOME-ASSOCIATED, ISOFORM B"/>
    <property type="match status" value="1"/>
</dbReference>
<dbReference type="InterPro" id="IPR000195">
    <property type="entry name" value="Rab-GAP-TBC_dom"/>
</dbReference>
<dbReference type="GO" id="GO:0006887">
    <property type="term" value="P:exocytosis"/>
    <property type="evidence" value="ECO:0007669"/>
    <property type="project" value="UniProtKB-ARBA"/>
</dbReference>
<dbReference type="GO" id="GO:0043332">
    <property type="term" value="C:mating projection tip"/>
    <property type="evidence" value="ECO:0007669"/>
    <property type="project" value="UniProtKB-ARBA"/>
</dbReference>
<feature type="region of interest" description="Disordered" evidence="5">
    <location>
        <begin position="108"/>
        <end position="129"/>
    </location>
</feature>
<accession>A0A7H9B7L6</accession>
<dbReference type="OrthoDB" id="294251at2759"/>
<sequence length="655" mass="76162">MSVDILRTTEGIEQHKPLMNEGIGVAAEQTESTKVARNSGPRKSPSAPNFHEKTYAGHSMSEPTLLRNCNGDNLLNLGDNLSFNDRDANLSVINLYDDEVISRQMDDFEDNNDEDSQQNVDSDEGNTPTMSMLQNNCNGSETEHLDRYGFKKQNNFITVEEYNKWWKDYSQYCIRRKHKWKLLLAKSGLPMDNDSPNRFPSRSEKLKRYVRKGIPAEWRGNAWWYFARGQEKLTKNKGLYDKLLQKMDDLLKKKKKKKPMQDLDIIERDLNRTFPDNIHFQRETFQLDEPPMIKSLRRVLVAFSLYNPKIGYCQSMNFLAGLLLLFMDEEKAFWMLVIITSRYLPGVHNVNLEGVNVDQGVLMLCVKEYLPEIWPFIAPLHKRSPINLGNSKYNFGKNEFLYRLPPITLCTASWFMSCFVGVLPIETTLRVWDCLFYEESHFLFKASLAILKLSEQTLLKNRPQRVLRHYSLSNGNYHSKDLRINQDESEMEVFQVIQSFPKHLINPNDIFDKVIFKKRVALNRLDQDEIDRCRKYVTTQRQRYKNYNEIVGSNLHHDDDEINDSNAQKNDLLSNGPQDYGSINNENNEEQISGAASDMKVNSNNRIGNDLVNNALSSEVYGFKKSLSGVHWNNSIKEKVRQMRKKRGKDDDVLL</sequence>
<dbReference type="KEGG" id="zmk:HG535_0F02330"/>
<dbReference type="GO" id="GO:0005935">
    <property type="term" value="C:cellular bud neck"/>
    <property type="evidence" value="ECO:0007669"/>
    <property type="project" value="UniProtKB-SubCell"/>
</dbReference>
<proteinExistence type="predicted"/>
<dbReference type="PROSITE" id="PS50086">
    <property type="entry name" value="TBC_RABGAP"/>
    <property type="match status" value="1"/>
</dbReference>
<dbReference type="Proteomes" id="UP000509704">
    <property type="component" value="Chromosome 6"/>
</dbReference>
<feature type="compositionally biased region" description="Acidic residues" evidence="5">
    <location>
        <begin position="108"/>
        <end position="124"/>
    </location>
</feature>
<keyword evidence="8" id="KW-1185">Reference proteome</keyword>
<keyword evidence="4" id="KW-0963">Cytoplasm</keyword>
<dbReference type="InterPro" id="IPR050302">
    <property type="entry name" value="Rab_GAP_TBC_domain"/>
</dbReference>
<evidence type="ECO:0000259" key="6">
    <source>
        <dbReference type="PROSITE" id="PS50086"/>
    </source>
</evidence>
<evidence type="ECO:0000256" key="1">
    <source>
        <dbReference type="ARBA" id="ARBA00004266"/>
    </source>
</evidence>
<dbReference type="Gene3D" id="1.10.8.270">
    <property type="entry name" value="putative rabgap domain of human tbc1 domain family member 14 like domains"/>
    <property type="match status" value="1"/>
</dbReference>
<evidence type="ECO:0000256" key="4">
    <source>
        <dbReference type="ARBA" id="ARBA00022490"/>
    </source>
</evidence>
<evidence type="ECO:0000256" key="2">
    <source>
        <dbReference type="ARBA" id="ARBA00004496"/>
    </source>
</evidence>
<dbReference type="InterPro" id="IPR035969">
    <property type="entry name" value="Rab-GAP_TBC_sf"/>
</dbReference>
<organism evidence="7 8">
    <name type="scientific">Zygotorulaspora mrakii</name>
    <name type="common">Zygosaccharomyces mrakii</name>
    <dbReference type="NCBI Taxonomy" id="42260"/>
    <lineage>
        <taxon>Eukaryota</taxon>
        <taxon>Fungi</taxon>
        <taxon>Dikarya</taxon>
        <taxon>Ascomycota</taxon>
        <taxon>Saccharomycotina</taxon>
        <taxon>Saccharomycetes</taxon>
        <taxon>Saccharomycetales</taxon>
        <taxon>Saccharomycetaceae</taxon>
        <taxon>Zygotorulaspora</taxon>
    </lineage>
</organism>
<dbReference type="Pfam" id="PF00566">
    <property type="entry name" value="RabGAP-TBC"/>
    <property type="match status" value="2"/>
</dbReference>
<dbReference type="GO" id="GO:0005096">
    <property type="term" value="F:GTPase activator activity"/>
    <property type="evidence" value="ECO:0007669"/>
    <property type="project" value="UniProtKB-KW"/>
</dbReference>
<evidence type="ECO:0000256" key="5">
    <source>
        <dbReference type="SAM" id="MobiDB-lite"/>
    </source>
</evidence>
<dbReference type="FunFam" id="1.10.8.270:FF:000036">
    <property type="entry name" value="GTPase-activating protein GYP3"/>
    <property type="match status" value="1"/>
</dbReference>
<dbReference type="EMBL" id="CP058609">
    <property type="protein sequence ID" value="QLG73722.1"/>
    <property type="molecule type" value="Genomic_DNA"/>
</dbReference>
<protein>
    <recommendedName>
        <fullName evidence="6">Rab-GAP TBC domain-containing protein</fullName>
    </recommendedName>
</protein>
<dbReference type="GO" id="GO:0031267">
    <property type="term" value="F:small GTPase binding"/>
    <property type="evidence" value="ECO:0007669"/>
    <property type="project" value="TreeGrafter"/>
</dbReference>
<dbReference type="GO" id="GO:0000133">
    <property type="term" value="C:polarisome"/>
    <property type="evidence" value="ECO:0007669"/>
    <property type="project" value="UniProtKB-ARBA"/>
</dbReference>
<name>A0A7H9B7L6_ZYGMR</name>
<dbReference type="RefSeq" id="XP_037145448.1">
    <property type="nucleotide sequence ID" value="XM_037289553.1"/>
</dbReference>
<feature type="domain" description="Rab-GAP TBC" evidence="6">
    <location>
        <begin position="213"/>
        <end position="439"/>
    </location>
</feature>
<comment type="subcellular location">
    <subcellularLocation>
        <location evidence="1">Bud neck</location>
    </subcellularLocation>
    <subcellularLocation>
        <location evidence="2">Cytoplasm</location>
    </subcellularLocation>
</comment>
<dbReference type="AlphaFoldDB" id="A0A7H9B7L6"/>
<reference evidence="7 8" key="1">
    <citation type="submission" date="2020-07" db="EMBL/GenBank/DDBJ databases">
        <title>The yeast mating-type switching endonuclease HO is a domesticated member of an unorthodox homing genetic element family.</title>
        <authorList>
            <person name="Coughlan A.Y."/>
            <person name="Lombardi L."/>
            <person name="Braun-Galleani S."/>
            <person name="Martos A.R."/>
            <person name="Galeote V."/>
            <person name="Bigey F."/>
            <person name="Dequin S."/>
            <person name="Byrne K.P."/>
            <person name="Wolfe K.H."/>
        </authorList>
    </citation>
    <scope>NUCLEOTIDE SEQUENCE [LARGE SCALE GENOMIC DNA]</scope>
    <source>
        <strain evidence="7 8">NRRL Y-6702</strain>
    </source>
</reference>